<name>A0A521C0I4_SACCC</name>
<dbReference type="EMBL" id="FXTB01000002">
    <property type="protein sequence ID" value="SMO52240.1"/>
    <property type="molecule type" value="Genomic_DNA"/>
</dbReference>
<evidence type="ECO:0000313" key="1">
    <source>
        <dbReference type="EMBL" id="SMO52240.1"/>
    </source>
</evidence>
<accession>A0A521C0I4</accession>
<dbReference type="AlphaFoldDB" id="A0A521C0I4"/>
<keyword evidence="2" id="KW-1185">Reference proteome</keyword>
<dbReference type="Proteomes" id="UP000319040">
    <property type="component" value="Unassembled WGS sequence"/>
</dbReference>
<sequence length="32" mass="3722">MTVMAIIWKTYESSLKFTPNSLKFAPLYKAKL</sequence>
<protein>
    <submittedName>
        <fullName evidence="1">Uncharacterized protein</fullName>
    </submittedName>
</protein>
<reference evidence="1 2" key="1">
    <citation type="submission" date="2017-05" db="EMBL/GenBank/DDBJ databases">
        <authorList>
            <person name="Varghese N."/>
            <person name="Submissions S."/>
        </authorList>
    </citation>
    <scope>NUCLEOTIDE SEQUENCE [LARGE SCALE GENOMIC DNA]</scope>
    <source>
        <strain evidence="1 2">DSM 27040</strain>
    </source>
</reference>
<gene>
    <name evidence="1" type="ORF">SAMN06265379_102218</name>
</gene>
<proteinExistence type="predicted"/>
<evidence type="ECO:0000313" key="2">
    <source>
        <dbReference type="Proteomes" id="UP000319040"/>
    </source>
</evidence>
<organism evidence="1 2">
    <name type="scientific">Saccharicrinis carchari</name>
    <dbReference type="NCBI Taxonomy" id="1168039"/>
    <lineage>
        <taxon>Bacteria</taxon>
        <taxon>Pseudomonadati</taxon>
        <taxon>Bacteroidota</taxon>
        <taxon>Bacteroidia</taxon>
        <taxon>Marinilabiliales</taxon>
        <taxon>Marinilabiliaceae</taxon>
        <taxon>Saccharicrinis</taxon>
    </lineage>
</organism>